<dbReference type="InterPro" id="IPR013087">
    <property type="entry name" value="Znf_C2H2_type"/>
</dbReference>
<keyword evidence="2" id="KW-0479">Metal-binding</keyword>
<dbReference type="GO" id="GO:0000978">
    <property type="term" value="F:RNA polymerase II cis-regulatory region sequence-specific DNA binding"/>
    <property type="evidence" value="ECO:0007669"/>
    <property type="project" value="InterPro"/>
</dbReference>
<dbReference type="GO" id="GO:0000981">
    <property type="term" value="F:DNA-binding transcription factor activity, RNA polymerase II-specific"/>
    <property type="evidence" value="ECO:0007669"/>
    <property type="project" value="InterPro"/>
</dbReference>
<proteinExistence type="predicted"/>
<accession>A0A3A3A0U6</accession>
<dbReference type="SMART" id="SM00355">
    <property type="entry name" value="ZnF_C2H2"/>
    <property type="match status" value="2"/>
</dbReference>
<name>A0A3A3A0U6_9EURO</name>
<feature type="domain" description="C2H2-type" evidence="9">
    <location>
        <begin position="35"/>
        <end position="57"/>
    </location>
</feature>
<evidence type="ECO:0000256" key="4">
    <source>
        <dbReference type="ARBA" id="ARBA00022771"/>
    </source>
</evidence>
<dbReference type="PROSITE" id="PS00028">
    <property type="entry name" value="ZINC_FINGER_C2H2_1"/>
    <property type="match status" value="2"/>
</dbReference>
<dbReference type="GO" id="GO:0008270">
    <property type="term" value="F:zinc ion binding"/>
    <property type="evidence" value="ECO:0007669"/>
    <property type="project" value="UniProtKB-KW"/>
</dbReference>
<dbReference type="InterPro" id="IPR007219">
    <property type="entry name" value="XnlR_reg_dom"/>
</dbReference>
<dbReference type="AlphaFoldDB" id="A0A3A3A0U6"/>
<dbReference type="GO" id="GO:0005634">
    <property type="term" value="C:nucleus"/>
    <property type="evidence" value="ECO:0007669"/>
    <property type="project" value="UniProtKB-SubCell"/>
</dbReference>
<feature type="region of interest" description="Disordered" evidence="8">
    <location>
        <begin position="64"/>
        <end position="85"/>
    </location>
</feature>
<dbReference type="GO" id="GO:0000785">
    <property type="term" value="C:chromatin"/>
    <property type="evidence" value="ECO:0007669"/>
    <property type="project" value="TreeGrafter"/>
</dbReference>
<dbReference type="PANTHER" id="PTHR40626">
    <property type="entry name" value="MIP31509P"/>
    <property type="match status" value="1"/>
</dbReference>
<sequence>MPKENRCTEPGCGKTFLRPEHLSRHRLNHRPKQVYQCPSCPKRFVRKDLLRRHEKRHEKGMWFRNSGGLIGSTPVPEPDETPQTQYQMPESAAMFTAEHDETQQSMQQPSSDKGHGDLQDETTNKPDLPVTHDHPMDFRNDMMYNLTEENVASLFFDPSLNNPDPSLDFEWLFDNGSQEFNPNGDLPMIVSPESSISATNISPPAFPMHTPQISYPHADQLSIAPWVTVQARLLDVLNTLPPDVLMSPFFYPPNLAHFYNLYFENYHPHFPIIHKPTLDPLKASPLLVTAIVTLGSTLSSDVAHFETAVKIHDSLRYIIFNSGDFEPPASLWCVQTLLLIQAHEKMFSTRKHHQLAHIFHGAIITLMKRGVAYSSPQNIASNQETTSLEQSWHQWIETQSSNRTAFFGFVMDAQHSFMFGHSCVLSVHDVRLQLPCADSLWECDNAETWNRLMRKTPESPGFLPVLKQLLGRHPIPSHCSAYGRLILLHGLFSVTAHLKARDLATLGVGRISSANSPRVGPIDSWKDTLERAMDAWSFSLVSRISSLALEASKPLHRMAYVAIYTDIADMHILAGAPSLLGSLLSETDRVRATARVRTWSETQESKRALYHCLLLVQEIIFTGQQYRASQDNIALRPWALYHATLIIWAYGFMFGEREGHRRRPSYSAEEYLVRMLMLLRSESEDIGSVAQQTDELLQAVRESLEGCRWELLQEAYETLGKLIDRS</sequence>
<evidence type="ECO:0000256" key="3">
    <source>
        <dbReference type="ARBA" id="ARBA00022737"/>
    </source>
</evidence>
<feature type="region of interest" description="Disordered" evidence="8">
    <location>
        <begin position="98"/>
        <end position="132"/>
    </location>
</feature>
<dbReference type="InterPro" id="IPR051059">
    <property type="entry name" value="VerF-like"/>
</dbReference>
<reference evidence="11" key="1">
    <citation type="submission" date="2017-02" db="EMBL/GenBank/DDBJ databases">
        <authorList>
            <person name="Tafer H."/>
            <person name="Lopandic K."/>
        </authorList>
    </citation>
    <scope>NUCLEOTIDE SEQUENCE [LARGE SCALE GENOMIC DNA]</scope>
    <source>
        <strain evidence="11">CBS 366.77</strain>
    </source>
</reference>
<keyword evidence="11" id="KW-1185">Reference proteome</keyword>
<gene>
    <name evidence="10" type="ORF">PHISCL_04710</name>
</gene>
<feature type="compositionally biased region" description="Basic and acidic residues" evidence="8">
    <location>
        <begin position="112"/>
        <end position="132"/>
    </location>
</feature>
<dbReference type="Proteomes" id="UP000266188">
    <property type="component" value="Unassembled WGS sequence"/>
</dbReference>
<dbReference type="CDD" id="cd12148">
    <property type="entry name" value="fungal_TF_MHR"/>
    <property type="match status" value="1"/>
</dbReference>
<keyword evidence="5" id="KW-0862">Zinc</keyword>
<dbReference type="PANTHER" id="PTHR40626:SF14">
    <property type="entry name" value="C2H2 TYPE ZINC FINGER DOMAIN PROTEIN (AFU_ORTHOLOGUE AFUA_1G02360)"/>
    <property type="match status" value="1"/>
</dbReference>
<dbReference type="OrthoDB" id="1405595at2759"/>
<dbReference type="STRING" id="2070753.A0A3A3A0U6"/>
<keyword evidence="6" id="KW-0539">Nucleus</keyword>
<feature type="domain" description="C2H2-type" evidence="9">
    <location>
        <begin position="5"/>
        <end position="34"/>
    </location>
</feature>
<evidence type="ECO:0000313" key="11">
    <source>
        <dbReference type="Proteomes" id="UP000266188"/>
    </source>
</evidence>
<evidence type="ECO:0000256" key="6">
    <source>
        <dbReference type="ARBA" id="ARBA00023242"/>
    </source>
</evidence>
<dbReference type="GO" id="GO:0006351">
    <property type="term" value="P:DNA-templated transcription"/>
    <property type="evidence" value="ECO:0007669"/>
    <property type="project" value="InterPro"/>
</dbReference>
<evidence type="ECO:0000259" key="9">
    <source>
        <dbReference type="PROSITE" id="PS50157"/>
    </source>
</evidence>
<organism evidence="10 11">
    <name type="scientific">Aspergillus sclerotialis</name>
    <dbReference type="NCBI Taxonomy" id="2070753"/>
    <lineage>
        <taxon>Eukaryota</taxon>
        <taxon>Fungi</taxon>
        <taxon>Dikarya</taxon>
        <taxon>Ascomycota</taxon>
        <taxon>Pezizomycotina</taxon>
        <taxon>Eurotiomycetes</taxon>
        <taxon>Eurotiomycetidae</taxon>
        <taxon>Eurotiales</taxon>
        <taxon>Aspergillaceae</taxon>
        <taxon>Aspergillus</taxon>
        <taxon>Aspergillus subgen. Polypaecilum</taxon>
    </lineage>
</organism>
<dbReference type="Pfam" id="PF00096">
    <property type="entry name" value="zf-C2H2"/>
    <property type="match status" value="1"/>
</dbReference>
<keyword evidence="4 7" id="KW-0863">Zinc-finger</keyword>
<dbReference type="SUPFAM" id="SSF57667">
    <property type="entry name" value="beta-beta-alpha zinc fingers"/>
    <property type="match status" value="1"/>
</dbReference>
<keyword evidence="3" id="KW-0677">Repeat</keyword>
<evidence type="ECO:0000256" key="8">
    <source>
        <dbReference type="SAM" id="MobiDB-lite"/>
    </source>
</evidence>
<comment type="caution">
    <text evidence="10">The sequence shown here is derived from an EMBL/GenBank/DDBJ whole genome shotgun (WGS) entry which is preliminary data.</text>
</comment>
<evidence type="ECO:0000256" key="1">
    <source>
        <dbReference type="ARBA" id="ARBA00004123"/>
    </source>
</evidence>
<evidence type="ECO:0000256" key="2">
    <source>
        <dbReference type="ARBA" id="ARBA00022723"/>
    </source>
</evidence>
<dbReference type="PROSITE" id="PS50157">
    <property type="entry name" value="ZINC_FINGER_C2H2_2"/>
    <property type="match status" value="2"/>
</dbReference>
<dbReference type="EMBL" id="MVGC01000143">
    <property type="protein sequence ID" value="RJE22941.1"/>
    <property type="molecule type" value="Genomic_DNA"/>
</dbReference>
<evidence type="ECO:0000256" key="5">
    <source>
        <dbReference type="ARBA" id="ARBA00022833"/>
    </source>
</evidence>
<dbReference type="InterPro" id="IPR036236">
    <property type="entry name" value="Znf_C2H2_sf"/>
</dbReference>
<comment type="subcellular location">
    <subcellularLocation>
        <location evidence="1">Nucleus</location>
    </subcellularLocation>
</comment>
<dbReference type="Gene3D" id="3.30.160.60">
    <property type="entry name" value="Classic Zinc Finger"/>
    <property type="match status" value="2"/>
</dbReference>
<evidence type="ECO:0000256" key="7">
    <source>
        <dbReference type="PROSITE-ProRule" id="PRU00042"/>
    </source>
</evidence>
<protein>
    <submittedName>
        <fullName evidence="10">C2H2 finger domain protein</fullName>
    </submittedName>
</protein>
<evidence type="ECO:0000313" key="10">
    <source>
        <dbReference type="EMBL" id="RJE22941.1"/>
    </source>
</evidence>
<dbReference type="Pfam" id="PF04082">
    <property type="entry name" value="Fungal_trans"/>
    <property type="match status" value="1"/>
</dbReference>